<dbReference type="InterPro" id="IPR036188">
    <property type="entry name" value="FAD/NAD-bd_sf"/>
</dbReference>
<dbReference type="EMBL" id="CP041659">
    <property type="protein sequence ID" value="QDP20429.1"/>
    <property type="molecule type" value="Genomic_DNA"/>
</dbReference>
<dbReference type="PANTHER" id="PTHR43747">
    <property type="entry name" value="FAD-BINDING PROTEIN"/>
    <property type="match status" value="1"/>
</dbReference>
<dbReference type="AlphaFoldDB" id="A0A516IU92"/>
<feature type="binding site" evidence="2">
    <location>
        <position position="348"/>
    </location>
    <ligand>
        <name>L-tryptophan</name>
        <dbReference type="ChEBI" id="CHEBI:57912"/>
    </ligand>
</feature>
<keyword evidence="4" id="KW-1185">Reference proteome</keyword>
<dbReference type="Gene3D" id="3.50.50.60">
    <property type="entry name" value="FAD/NAD(P)-binding domain"/>
    <property type="match status" value="1"/>
</dbReference>
<dbReference type="OrthoDB" id="7178350at2"/>
<name>A0A516IU92_9SPHN</name>
<dbReference type="Proteomes" id="UP000321857">
    <property type="component" value="Chromosome"/>
</dbReference>
<evidence type="ECO:0000313" key="3">
    <source>
        <dbReference type="EMBL" id="QDP20429.1"/>
    </source>
</evidence>
<dbReference type="RefSeq" id="WP_147494877.1">
    <property type="nucleotide sequence ID" value="NZ_CP041659.1"/>
</dbReference>
<dbReference type="Pfam" id="PF04820">
    <property type="entry name" value="Trp_halogenase"/>
    <property type="match status" value="1"/>
</dbReference>
<feature type="binding site" evidence="2">
    <location>
        <position position="190"/>
    </location>
    <ligand>
        <name>FAD</name>
        <dbReference type="ChEBI" id="CHEBI:57692"/>
    </ligand>
</feature>
<feature type="binding site" evidence="2">
    <location>
        <begin position="15"/>
        <end position="18"/>
    </location>
    <ligand>
        <name>FAD</name>
        <dbReference type="ChEBI" id="CHEBI:57692"/>
    </ligand>
</feature>
<feature type="binding site" evidence="2">
    <location>
        <position position="84"/>
    </location>
    <ligand>
        <name>7-chloro-L-tryptophan</name>
        <dbReference type="ChEBI" id="CHEBI:58713"/>
    </ligand>
</feature>
<dbReference type="SUPFAM" id="SSF51905">
    <property type="entry name" value="FAD/NAD(P)-binding domain"/>
    <property type="match status" value="1"/>
</dbReference>
<gene>
    <name evidence="3" type="ORF">FMM02_10970</name>
</gene>
<dbReference type="KEGG" id="sxa:FMM02_10970"/>
<dbReference type="PANTHER" id="PTHR43747:SF4">
    <property type="entry name" value="FLAVIN-DEPENDENT TRYPTOPHAN HALOGENASE"/>
    <property type="match status" value="1"/>
</dbReference>
<feature type="active site" evidence="1">
    <location>
        <position position="84"/>
    </location>
</feature>
<evidence type="ECO:0000256" key="2">
    <source>
        <dbReference type="PIRSR" id="PIRSR011396-2"/>
    </source>
</evidence>
<dbReference type="InterPro" id="IPR006905">
    <property type="entry name" value="Flavin_halogenase"/>
</dbReference>
<keyword evidence="2" id="KW-0285">Flavoprotein</keyword>
<sequence length="514" mass="56890">MSIDAFPQHLVILGGGSAGWMAASYLDRVFNRPDRRRLRITLIESPNIGRIGVGEATIPTLLRFAQFLGIDEATLMKRTHATFKHGVRFIDWNGPDSDYFHPFEALDTTRNFNPAPSWLARSAAGVAGPFDMESGIQRQVAIANRAPKRMMDPDYQGSLPYAYHLDAEEFGDLLADIARSRGVSHVSGRVSEVEHSDCGNVKSLVLDDGRQIEGDLFIDCSGFASVLLGKAMEVPFESFSEHLLCDRAVAIPKPYADGEVARPYTTAKAMDFGWAWRIGLQHREGTGYVYSSKFIEPADAERALREWVGVAEDVPARHLAMRVGMPAETWRGNVIGIGLAGGFIEPLESTGLQLVELALEQLVRYFPLSGINPAARSRFNHVMRTRYLELRDFIVAHYCLTKRSDTPFWQAVTDPAHIPPSVASKLALWNDRHPSDDDNEYTKMLFGHFNWAAVYYGMGGATTDAMRNAAAWCPNPGAHLAELAATANHLIAVLPDHALWLEGLKTIPAKEWAA</sequence>
<keyword evidence="2" id="KW-0274">FAD</keyword>
<dbReference type="GO" id="GO:0000166">
    <property type="term" value="F:nucleotide binding"/>
    <property type="evidence" value="ECO:0007669"/>
    <property type="project" value="UniProtKB-KW"/>
</dbReference>
<keyword evidence="2" id="KW-0547">Nucleotide-binding</keyword>
<proteinExistence type="predicted"/>
<protein>
    <submittedName>
        <fullName evidence="3">Tryptophan 7-halogenase</fullName>
    </submittedName>
</protein>
<dbReference type="InterPro" id="IPR033856">
    <property type="entry name" value="Trp_halogen"/>
</dbReference>
<reference evidence="3 4" key="1">
    <citation type="submission" date="2019-07" db="EMBL/GenBank/DDBJ databases">
        <title>Sphingomonas AE3 Genome sequencing and assembly.</title>
        <authorList>
            <person name="Kim H."/>
        </authorList>
    </citation>
    <scope>NUCLEOTIDE SEQUENCE [LARGE SCALE GENOMIC DNA]</scope>
    <source>
        <strain evidence="3 4">AE3</strain>
    </source>
</reference>
<dbReference type="PIRSF" id="PIRSF011396">
    <property type="entry name" value="Trp_halogenase"/>
    <property type="match status" value="1"/>
</dbReference>
<evidence type="ECO:0000256" key="1">
    <source>
        <dbReference type="PIRSR" id="PIRSR011396-1"/>
    </source>
</evidence>
<dbReference type="InterPro" id="IPR050816">
    <property type="entry name" value="Flavin-dep_Halogenase_NPB"/>
</dbReference>
<organism evidence="3 4">
    <name type="scientific">Sphingomonas xanthus</name>
    <dbReference type="NCBI Taxonomy" id="2594473"/>
    <lineage>
        <taxon>Bacteria</taxon>
        <taxon>Pseudomonadati</taxon>
        <taxon>Pseudomonadota</taxon>
        <taxon>Alphaproteobacteria</taxon>
        <taxon>Sphingomonadales</taxon>
        <taxon>Sphingomonadaceae</taxon>
        <taxon>Sphingomonas</taxon>
    </lineage>
</organism>
<dbReference type="GO" id="GO:0004497">
    <property type="term" value="F:monooxygenase activity"/>
    <property type="evidence" value="ECO:0007669"/>
    <property type="project" value="InterPro"/>
</dbReference>
<evidence type="ECO:0000313" key="4">
    <source>
        <dbReference type="Proteomes" id="UP000321857"/>
    </source>
</evidence>
<feature type="binding site" evidence="2">
    <location>
        <position position="339"/>
    </location>
    <ligand>
        <name>FAD</name>
        <dbReference type="ChEBI" id="CHEBI:57692"/>
    </ligand>
</feature>
<accession>A0A516IU92</accession>